<sequence length="402" mass="44238">MDIHSMLKVLASQDGSDLYLSTGAPPCAKFNGVLKALSQEALKAGEVATIAESVMDVAQREEFERELEMNLAISLAGVGRFRINIFKQRNEVSIVARNIKLDIPKFEDLKLPEVLLGTVMEKRGLVLFVGGTGSGKSTSLAALIDYRNRNAGGHIITIEDPVEYVHRHKKSIINQREVGVDTRSFHAALKNTLRQAPDVILIGEIRDRETMEHALAFADTGHLAISTLHANNANQALDRIINFFPEERRPQLLNDLGNNLKAFVSQRLVKTSDGKRRAAVEVLLGTPTIRDLIKRNEFSEIKEIMEKSKNLGMQTFDMALIDLVHEGAISEEEAVKNADSANNVRLKLKLHRENPANQTAAAASDTQVKGPEPAAAPSWGMELTLEDIAADEEPEDPGRMGT</sequence>
<reference evidence="4 5" key="1">
    <citation type="submission" date="2023-01" db="EMBL/GenBank/DDBJ databases">
        <title>Pseudomonas SA3-5T sp. nov., isolated from tidal flat sediment.</title>
        <authorList>
            <person name="Kim H.S."/>
            <person name="Kim J.-S."/>
            <person name="Suh M.K."/>
            <person name="Eom M.K."/>
            <person name="Lee J.-S."/>
        </authorList>
    </citation>
    <scope>NUCLEOTIDE SEQUENCE [LARGE SCALE GENOMIC DNA]</scope>
    <source>
        <strain evidence="4 5">SA3-5</strain>
    </source>
</reference>
<dbReference type="RefSeq" id="WP_271349378.1">
    <property type="nucleotide sequence ID" value="NZ_JAQJZJ010000010.1"/>
</dbReference>
<evidence type="ECO:0000259" key="3">
    <source>
        <dbReference type="PROSITE" id="PS00662"/>
    </source>
</evidence>
<protein>
    <submittedName>
        <fullName evidence="4">PilT/PilU family type 4a pilus ATPase</fullName>
    </submittedName>
</protein>
<dbReference type="NCBIfam" id="TIGR01420">
    <property type="entry name" value="pilT_fam"/>
    <property type="match status" value="1"/>
</dbReference>
<dbReference type="InterPro" id="IPR001482">
    <property type="entry name" value="T2SS/T4SS_dom"/>
</dbReference>
<gene>
    <name evidence="4" type="ORF">PH586_19035</name>
</gene>
<dbReference type="PANTHER" id="PTHR30486">
    <property type="entry name" value="TWITCHING MOTILITY PROTEIN PILT"/>
    <property type="match status" value="1"/>
</dbReference>
<dbReference type="Pfam" id="PF00437">
    <property type="entry name" value="T2SSE"/>
    <property type="match status" value="1"/>
</dbReference>
<accession>A0ABT4XJS9</accession>
<dbReference type="SMART" id="SM00382">
    <property type="entry name" value="AAA"/>
    <property type="match status" value="1"/>
</dbReference>
<feature type="domain" description="Bacterial type II secretion system protein E" evidence="3">
    <location>
        <begin position="193"/>
        <end position="207"/>
    </location>
</feature>
<dbReference type="PANTHER" id="PTHR30486:SF12">
    <property type="entry name" value="TYPE IV PILUS ATPASE PILU"/>
    <property type="match status" value="1"/>
</dbReference>
<dbReference type="InterPro" id="IPR050921">
    <property type="entry name" value="T4SS_GSP_E_ATPase"/>
</dbReference>
<dbReference type="EMBL" id="JAQJZJ010000010">
    <property type="protein sequence ID" value="MDA7088479.1"/>
    <property type="molecule type" value="Genomic_DNA"/>
</dbReference>
<dbReference type="PROSITE" id="PS00662">
    <property type="entry name" value="T2SP_E"/>
    <property type="match status" value="1"/>
</dbReference>
<comment type="caution">
    <text evidence="4">The sequence shown here is derived from an EMBL/GenBank/DDBJ whole genome shotgun (WGS) entry which is preliminary data.</text>
</comment>
<evidence type="ECO:0000256" key="2">
    <source>
        <dbReference type="SAM" id="MobiDB-lite"/>
    </source>
</evidence>
<comment type="similarity">
    <text evidence="1">Belongs to the GSP E family.</text>
</comment>
<feature type="region of interest" description="Disordered" evidence="2">
    <location>
        <begin position="356"/>
        <end position="402"/>
    </location>
</feature>
<dbReference type="InterPro" id="IPR003593">
    <property type="entry name" value="AAA+_ATPase"/>
</dbReference>
<dbReference type="SUPFAM" id="SSF52540">
    <property type="entry name" value="P-loop containing nucleoside triphosphate hydrolases"/>
    <property type="match status" value="1"/>
</dbReference>
<name>A0ABT4XJS9_9PSED</name>
<evidence type="ECO:0000313" key="4">
    <source>
        <dbReference type="EMBL" id="MDA7088479.1"/>
    </source>
</evidence>
<dbReference type="Gene3D" id="3.40.50.300">
    <property type="entry name" value="P-loop containing nucleotide triphosphate hydrolases"/>
    <property type="match status" value="1"/>
</dbReference>
<keyword evidence="5" id="KW-1185">Reference proteome</keyword>
<dbReference type="InterPro" id="IPR027417">
    <property type="entry name" value="P-loop_NTPase"/>
</dbReference>
<evidence type="ECO:0000256" key="1">
    <source>
        <dbReference type="ARBA" id="ARBA00006611"/>
    </source>
</evidence>
<dbReference type="InterPro" id="IPR006321">
    <property type="entry name" value="PilT/PilU"/>
</dbReference>
<dbReference type="Gene3D" id="3.30.450.90">
    <property type="match status" value="1"/>
</dbReference>
<proteinExistence type="inferred from homology"/>
<dbReference type="Proteomes" id="UP001212042">
    <property type="component" value="Unassembled WGS sequence"/>
</dbReference>
<evidence type="ECO:0000313" key="5">
    <source>
        <dbReference type="Proteomes" id="UP001212042"/>
    </source>
</evidence>
<dbReference type="CDD" id="cd01131">
    <property type="entry name" value="PilT"/>
    <property type="match status" value="1"/>
</dbReference>
<organism evidence="4 5">
    <name type="scientific">Pseudomonas aestuarii</name>
    <dbReference type="NCBI Taxonomy" id="3018340"/>
    <lineage>
        <taxon>Bacteria</taxon>
        <taxon>Pseudomonadati</taxon>
        <taxon>Pseudomonadota</taxon>
        <taxon>Gammaproteobacteria</taxon>
        <taxon>Pseudomonadales</taxon>
        <taxon>Pseudomonadaceae</taxon>
        <taxon>Pseudomonas</taxon>
    </lineage>
</organism>
<feature type="compositionally biased region" description="Acidic residues" evidence="2">
    <location>
        <begin position="384"/>
        <end position="395"/>
    </location>
</feature>
<feature type="compositionally biased region" description="Polar residues" evidence="2">
    <location>
        <begin position="356"/>
        <end position="367"/>
    </location>
</feature>